<sequence>MEIKIEQPDLELCDFTNPQHCAALCDLINEYITHPMGGGEPLSDSQKLRLLDGLESHPKAITLFVLNDRAIAGVLNAFVNFSTFKCKPMINVHDVFVSDEYRGKGLGRKLIQGIIEIGKSLSCGKITLEVRVDNSTAQNLYKSEGFEEGNDPMYFWTRPL</sequence>
<feature type="domain" description="N-acetyltransferase" evidence="3">
    <location>
        <begin position="10"/>
        <end position="160"/>
    </location>
</feature>
<evidence type="ECO:0000313" key="4">
    <source>
        <dbReference type="EMBL" id="GAK35374.1"/>
    </source>
</evidence>
<dbReference type="GO" id="GO:0008080">
    <property type="term" value="F:N-acetyltransferase activity"/>
    <property type="evidence" value="ECO:0007669"/>
    <property type="project" value="TreeGrafter"/>
</dbReference>
<accession>A0A069D594</accession>
<protein>
    <submittedName>
        <fullName evidence="4">Acetyltransferase</fullName>
    </submittedName>
</protein>
<name>A0A069D594_9BACE</name>
<keyword evidence="5" id="KW-1185">Reference proteome</keyword>
<dbReference type="InterPro" id="IPR000182">
    <property type="entry name" value="GNAT_dom"/>
</dbReference>
<organism evidence="4 5">
    <name type="scientific">Bacteroides graminisolvens DSM 19988 = JCM 15093</name>
    <dbReference type="NCBI Taxonomy" id="1121097"/>
    <lineage>
        <taxon>Bacteria</taxon>
        <taxon>Pseudomonadati</taxon>
        <taxon>Bacteroidota</taxon>
        <taxon>Bacteroidia</taxon>
        <taxon>Bacteroidales</taxon>
        <taxon>Bacteroidaceae</taxon>
        <taxon>Bacteroides</taxon>
    </lineage>
</organism>
<keyword evidence="1 4" id="KW-0808">Transferase</keyword>
<dbReference type="PANTHER" id="PTHR10545:SF29">
    <property type="entry name" value="GH14572P-RELATED"/>
    <property type="match status" value="1"/>
</dbReference>
<dbReference type="Pfam" id="PF00583">
    <property type="entry name" value="Acetyltransf_1"/>
    <property type="match status" value="1"/>
</dbReference>
<gene>
    <name evidence="4" type="ORF">JCM15093_465</name>
</gene>
<dbReference type="Gene3D" id="3.40.630.30">
    <property type="match status" value="1"/>
</dbReference>
<evidence type="ECO:0000256" key="2">
    <source>
        <dbReference type="ARBA" id="ARBA00023315"/>
    </source>
</evidence>
<dbReference type="eggNOG" id="COG0456">
    <property type="taxonomic scope" value="Bacteria"/>
</dbReference>
<comment type="caution">
    <text evidence="4">The sequence shown here is derived from an EMBL/GenBank/DDBJ whole genome shotgun (WGS) entry which is preliminary data.</text>
</comment>
<dbReference type="SUPFAM" id="SSF55729">
    <property type="entry name" value="Acyl-CoA N-acyltransferases (Nat)"/>
    <property type="match status" value="1"/>
</dbReference>
<dbReference type="PANTHER" id="PTHR10545">
    <property type="entry name" value="DIAMINE N-ACETYLTRANSFERASE"/>
    <property type="match status" value="1"/>
</dbReference>
<evidence type="ECO:0000313" key="5">
    <source>
        <dbReference type="Proteomes" id="UP000027601"/>
    </source>
</evidence>
<proteinExistence type="predicted"/>
<dbReference type="InterPro" id="IPR051016">
    <property type="entry name" value="Diverse_Substrate_AcTransf"/>
</dbReference>
<dbReference type="AlphaFoldDB" id="A0A069D594"/>
<dbReference type="Proteomes" id="UP000027601">
    <property type="component" value="Unassembled WGS sequence"/>
</dbReference>
<evidence type="ECO:0000256" key="1">
    <source>
        <dbReference type="ARBA" id="ARBA00022679"/>
    </source>
</evidence>
<reference evidence="4 5" key="1">
    <citation type="journal article" date="2015" name="Microbes Environ.">
        <title>Distribution and evolution of nitrogen fixation genes in the phylum bacteroidetes.</title>
        <authorList>
            <person name="Inoue J."/>
            <person name="Oshima K."/>
            <person name="Suda W."/>
            <person name="Sakamoto M."/>
            <person name="Iino T."/>
            <person name="Noda S."/>
            <person name="Hongoh Y."/>
            <person name="Hattori M."/>
            <person name="Ohkuma M."/>
        </authorList>
    </citation>
    <scope>NUCLEOTIDE SEQUENCE [LARGE SCALE GENOMIC DNA]</scope>
    <source>
        <strain evidence="4 5">JCM 15093</strain>
    </source>
</reference>
<dbReference type="STRING" id="1121097.GCA_000428125_01116"/>
<keyword evidence="2" id="KW-0012">Acyltransferase</keyword>
<dbReference type="PROSITE" id="PS51186">
    <property type="entry name" value="GNAT"/>
    <property type="match status" value="1"/>
</dbReference>
<dbReference type="InterPro" id="IPR016181">
    <property type="entry name" value="Acyl_CoA_acyltransferase"/>
</dbReference>
<dbReference type="CDD" id="cd04301">
    <property type="entry name" value="NAT_SF"/>
    <property type="match status" value="1"/>
</dbReference>
<dbReference type="OrthoDB" id="9799601at2"/>
<dbReference type="RefSeq" id="WP_024995551.1">
    <property type="nucleotide sequence ID" value="NZ_BAJS01000002.1"/>
</dbReference>
<evidence type="ECO:0000259" key="3">
    <source>
        <dbReference type="PROSITE" id="PS51186"/>
    </source>
</evidence>
<dbReference type="EMBL" id="BAJS01000002">
    <property type="protein sequence ID" value="GAK35374.1"/>
    <property type="molecule type" value="Genomic_DNA"/>
</dbReference>